<name>A0A5F1Z8V4_9LEPT</name>
<evidence type="ECO:0000313" key="2">
    <source>
        <dbReference type="Proteomes" id="UP000297891"/>
    </source>
</evidence>
<dbReference type="EMBL" id="RQFP01000001">
    <property type="protein sequence ID" value="TGK95077.1"/>
    <property type="molecule type" value="Genomic_DNA"/>
</dbReference>
<organism evidence="1 2">
    <name type="scientific">Leptospira brenneri</name>
    <dbReference type="NCBI Taxonomy" id="2023182"/>
    <lineage>
        <taxon>Bacteria</taxon>
        <taxon>Pseudomonadati</taxon>
        <taxon>Spirochaetota</taxon>
        <taxon>Spirochaetia</taxon>
        <taxon>Leptospirales</taxon>
        <taxon>Leptospiraceae</taxon>
        <taxon>Leptospira</taxon>
    </lineage>
</organism>
<proteinExistence type="predicted"/>
<protein>
    <submittedName>
        <fullName evidence="1">Uncharacterized protein</fullName>
    </submittedName>
</protein>
<accession>A0A5F1Z8V4</accession>
<evidence type="ECO:0000313" key="1">
    <source>
        <dbReference type="EMBL" id="TGK95077.1"/>
    </source>
</evidence>
<dbReference type="Proteomes" id="UP000297891">
    <property type="component" value="Unassembled WGS sequence"/>
</dbReference>
<dbReference type="RefSeq" id="WP_125232069.1">
    <property type="nucleotide sequence ID" value="NZ_NPDQ01000005.1"/>
</dbReference>
<dbReference type="AlphaFoldDB" id="A0A5F1Z8V4"/>
<reference evidence="1" key="1">
    <citation type="journal article" date="2019" name="PLoS Negl. Trop. Dis.">
        <title>Revisiting the worldwide diversity of Leptospira species in the environment.</title>
        <authorList>
            <person name="Vincent A.T."/>
            <person name="Schiettekatte O."/>
            <person name="Bourhy P."/>
            <person name="Veyrier F.J."/>
            <person name="Picardeau M."/>
        </authorList>
    </citation>
    <scope>NUCLEOTIDE SEQUENCE [LARGE SCALE GENOMIC DNA]</scope>
    <source>
        <strain evidence="1">201800277</strain>
    </source>
</reference>
<keyword evidence="2" id="KW-1185">Reference proteome</keyword>
<gene>
    <name evidence="1" type="ORF">EHQ30_00010</name>
</gene>
<sequence>MSTLYRESHFGFFFNISGNDDIRTLSPSSEFRQKPWESYGRGTSVSFFYNTFDYQSIILKLYSNSTPANSGYTSFERFGQSFGIYEYKSKTVRPDIELAYKFYIFRNGFYLSPVVGLASPRSVEYQKSTPFFVDKKDGLYTFSYESSSRLYGGVDIGFTWTIFENFLINLGYGLKYSDSPRIRYNSEYTINDSLLHGDFNMLNLISTAIITRSNDTEYTFVKRGSSSLYIEAGYVF</sequence>
<comment type="caution">
    <text evidence="1">The sequence shown here is derived from an EMBL/GenBank/DDBJ whole genome shotgun (WGS) entry which is preliminary data.</text>
</comment>